<reference evidence="6 7" key="1">
    <citation type="submission" date="2020-10" db="EMBL/GenBank/DDBJ databases">
        <title>Complete genome sequence of Paludibaculum fermentans P105T, a facultatively anaerobic acidobacterium capable of dissimilatory Fe(III) reduction.</title>
        <authorList>
            <person name="Dedysh S.N."/>
            <person name="Beletsky A.V."/>
            <person name="Kulichevskaya I.S."/>
            <person name="Mardanov A.V."/>
            <person name="Ravin N.V."/>
        </authorList>
    </citation>
    <scope>NUCLEOTIDE SEQUENCE [LARGE SCALE GENOMIC DNA]</scope>
    <source>
        <strain evidence="6 7">P105</strain>
    </source>
</reference>
<gene>
    <name evidence="6" type="ORF">IRI77_18435</name>
</gene>
<name>A0A7S7NY05_PALFE</name>
<dbReference type="GO" id="GO:0004671">
    <property type="term" value="F:protein C-terminal S-isoprenylcysteine carboxyl O-methyltransferase activity"/>
    <property type="evidence" value="ECO:0007669"/>
    <property type="project" value="InterPro"/>
</dbReference>
<comment type="subcellular location">
    <subcellularLocation>
        <location evidence="1">Membrane</location>
        <topology evidence="1">Multi-pass membrane protein</topology>
    </subcellularLocation>
</comment>
<keyword evidence="3 5" id="KW-1133">Transmembrane helix</keyword>
<dbReference type="Gene3D" id="1.20.120.1630">
    <property type="match status" value="1"/>
</dbReference>
<evidence type="ECO:0000313" key="6">
    <source>
        <dbReference type="EMBL" id="QOY91841.1"/>
    </source>
</evidence>
<evidence type="ECO:0000313" key="7">
    <source>
        <dbReference type="Proteomes" id="UP000593892"/>
    </source>
</evidence>
<dbReference type="InterPro" id="IPR007269">
    <property type="entry name" value="ICMT_MeTrfase"/>
</dbReference>
<protein>
    <submittedName>
        <fullName evidence="6">Isoprenylcysteine carboxylmethyltransferase family protein</fullName>
    </submittedName>
</protein>
<evidence type="ECO:0000256" key="2">
    <source>
        <dbReference type="ARBA" id="ARBA00022692"/>
    </source>
</evidence>
<dbReference type="Proteomes" id="UP000593892">
    <property type="component" value="Chromosome"/>
</dbReference>
<feature type="transmembrane region" description="Helical" evidence="5">
    <location>
        <begin position="121"/>
        <end position="143"/>
    </location>
</feature>
<sequence>MTGNAEAAPQAPQDSNPLRGALVKYCVMALVLFCVLRFVSGRSDWYRAWVYVDLMLGAQIVVGVVLRRVNPALLAERSRLQKGTKAWDKWLAPIVALAGPLAMWITAALEARWTWPPKVGLAYSAAALAVCLLGILLTAWAMVSNPFFAATVRIQDERGQVVVDTGPYRLIRHPGYTGALAFTLATPFALGSWYALIPALLTGAVLALRTALEDRTLQAELPGYADYTRRVRDRLLPAVW</sequence>
<keyword evidence="4 5" id="KW-0472">Membrane</keyword>
<keyword evidence="2 5" id="KW-0812">Transmembrane</keyword>
<feature type="transmembrane region" description="Helical" evidence="5">
    <location>
        <begin position="51"/>
        <end position="70"/>
    </location>
</feature>
<evidence type="ECO:0000256" key="5">
    <source>
        <dbReference type="SAM" id="Phobius"/>
    </source>
</evidence>
<dbReference type="GO" id="GO:0032259">
    <property type="term" value="P:methylation"/>
    <property type="evidence" value="ECO:0007669"/>
    <property type="project" value="UniProtKB-KW"/>
</dbReference>
<proteinExistence type="predicted"/>
<dbReference type="PANTHER" id="PTHR43847:SF1">
    <property type="entry name" value="BLL3993 PROTEIN"/>
    <property type="match status" value="1"/>
</dbReference>
<dbReference type="EMBL" id="CP063849">
    <property type="protein sequence ID" value="QOY91841.1"/>
    <property type="molecule type" value="Genomic_DNA"/>
</dbReference>
<feature type="transmembrane region" description="Helical" evidence="5">
    <location>
        <begin position="22"/>
        <end position="39"/>
    </location>
</feature>
<dbReference type="GO" id="GO:0016020">
    <property type="term" value="C:membrane"/>
    <property type="evidence" value="ECO:0007669"/>
    <property type="project" value="UniProtKB-SubCell"/>
</dbReference>
<dbReference type="Pfam" id="PF04140">
    <property type="entry name" value="ICMT"/>
    <property type="match status" value="1"/>
</dbReference>
<feature type="transmembrane region" description="Helical" evidence="5">
    <location>
        <begin position="193"/>
        <end position="212"/>
    </location>
</feature>
<dbReference type="KEGG" id="pfer:IRI77_18435"/>
<dbReference type="RefSeq" id="WP_194453495.1">
    <property type="nucleotide sequence ID" value="NZ_CP063849.1"/>
</dbReference>
<evidence type="ECO:0000256" key="3">
    <source>
        <dbReference type="ARBA" id="ARBA00022989"/>
    </source>
</evidence>
<dbReference type="PANTHER" id="PTHR43847">
    <property type="entry name" value="BLL3993 PROTEIN"/>
    <property type="match status" value="1"/>
</dbReference>
<evidence type="ECO:0000256" key="4">
    <source>
        <dbReference type="ARBA" id="ARBA00023136"/>
    </source>
</evidence>
<feature type="transmembrane region" description="Helical" evidence="5">
    <location>
        <begin position="90"/>
        <end position="109"/>
    </location>
</feature>
<accession>A0A7S7NY05</accession>
<evidence type="ECO:0000256" key="1">
    <source>
        <dbReference type="ARBA" id="ARBA00004141"/>
    </source>
</evidence>
<keyword evidence="7" id="KW-1185">Reference proteome</keyword>
<dbReference type="AlphaFoldDB" id="A0A7S7NY05"/>
<keyword evidence="6" id="KW-0808">Transferase</keyword>
<dbReference type="InterPro" id="IPR052527">
    <property type="entry name" value="Metal_cation-efflux_comp"/>
</dbReference>
<organism evidence="6 7">
    <name type="scientific">Paludibaculum fermentans</name>
    <dbReference type="NCBI Taxonomy" id="1473598"/>
    <lineage>
        <taxon>Bacteria</taxon>
        <taxon>Pseudomonadati</taxon>
        <taxon>Acidobacteriota</taxon>
        <taxon>Terriglobia</taxon>
        <taxon>Bryobacterales</taxon>
        <taxon>Bryobacteraceae</taxon>
        <taxon>Paludibaculum</taxon>
    </lineage>
</organism>
<keyword evidence="6" id="KW-0489">Methyltransferase</keyword>